<dbReference type="GO" id="GO:0000149">
    <property type="term" value="F:SNARE binding"/>
    <property type="evidence" value="ECO:0007669"/>
    <property type="project" value="TreeGrafter"/>
</dbReference>
<dbReference type="GO" id="GO:0005484">
    <property type="term" value="F:SNAP receptor activity"/>
    <property type="evidence" value="ECO:0007669"/>
    <property type="project" value="EnsemblFungi"/>
</dbReference>
<comment type="similarity">
    <text evidence="2">Belongs to the syntaxin family.</text>
</comment>
<dbReference type="PROSITE" id="PS00914">
    <property type="entry name" value="SYNTAXIN"/>
    <property type="match status" value="1"/>
</dbReference>
<dbReference type="GO" id="GO:0006886">
    <property type="term" value="P:intracellular protein transport"/>
    <property type="evidence" value="ECO:0007669"/>
    <property type="project" value="InterPro"/>
</dbReference>
<dbReference type="InterPro" id="IPR045242">
    <property type="entry name" value="Syntaxin"/>
</dbReference>
<name>G3APN5_SPAPN</name>
<dbReference type="GO" id="GO:0005802">
    <property type="term" value="C:trans-Golgi network"/>
    <property type="evidence" value="ECO:0007669"/>
    <property type="project" value="EnsemblFungi"/>
</dbReference>
<evidence type="ECO:0000256" key="10">
    <source>
        <dbReference type="ARBA" id="ARBA00073343"/>
    </source>
</evidence>
<dbReference type="Pfam" id="PF09177">
    <property type="entry name" value="STX6_10_61_N"/>
    <property type="match status" value="1"/>
</dbReference>
<dbReference type="PROSITE" id="PS50192">
    <property type="entry name" value="T_SNARE"/>
    <property type="match status" value="1"/>
</dbReference>
<dbReference type="SUPFAM" id="SSF58038">
    <property type="entry name" value="SNARE fusion complex"/>
    <property type="match status" value="1"/>
</dbReference>
<dbReference type="InterPro" id="IPR015260">
    <property type="entry name" value="Syntaxin-6/10/61_N"/>
</dbReference>
<dbReference type="eggNOG" id="KOG3202">
    <property type="taxonomic scope" value="Eukaryota"/>
</dbReference>
<dbReference type="Gene3D" id="1.20.5.110">
    <property type="match status" value="1"/>
</dbReference>
<keyword evidence="5" id="KW-0653">Protein transport</keyword>
<dbReference type="PANTHER" id="PTHR19957:SF224">
    <property type="entry name" value="HL02043P"/>
    <property type="match status" value="1"/>
</dbReference>
<evidence type="ECO:0000256" key="3">
    <source>
        <dbReference type="ARBA" id="ARBA00022448"/>
    </source>
</evidence>
<dbReference type="AlphaFoldDB" id="G3APN5"/>
<feature type="domain" description="T-SNARE coiled-coil homology" evidence="13">
    <location>
        <begin position="142"/>
        <end position="204"/>
    </location>
</feature>
<dbReference type="GeneID" id="18873821"/>
<evidence type="ECO:0000256" key="2">
    <source>
        <dbReference type="ARBA" id="ARBA00009063"/>
    </source>
</evidence>
<dbReference type="InterPro" id="IPR000727">
    <property type="entry name" value="T_SNARE_dom"/>
</dbReference>
<evidence type="ECO:0000256" key="1">
    <source>
        <dbReference type="ARBA" id="ARBA00004409"/>
    </source>
</evidence>
<comment type="subcellular location">
    <subcellularLocation>
        <location evidence="1">Golgi apparatus membrane</location>
        <topology evidence="1">Single-pass type IV membrane protein</topology>
    </subcellularLocation>
</comment>
<dbReference type="RefSeq" id="XP_007375482.1">
    <property type="nucleotide sequence ID" value="XM_007375420.1"/>
</dbReference>
<sequence length="234" mass="26697">MDPFNEVRDDAWKAIAVLEEIIGQRRSQPASADVSALSQDFDNNYQELLEIYEDLQQAIAISESQPQRFNLSPQELSKRKHILVDLDRRASELKSQWDNVNSKLRAVTTMSNRISQDGNMISENPFADAAGEGSGMTHFQEQQMIQEQDLQLDSIHVTMQNLNQQAQIMGNELEDQGFMLDDLDYEIDNVDNKLQRGMKRINIFLERNKETASNWCIGILVVVLCVLLVILIIA</sequence>
<keyword evidence="15" id="KW-1185">Reference proteome</keyword>
<evidence type="ECO:0000256" key="11">
    <source>
        <dbReference type="SAM" id="Coils"/>
    </source>
</evidence>
<dbReference type="CDD" id="cd15851">
    <property type="entry name" value="SNARE_Syntaxin6"/>
    <property type="match status" value="1"/>
</dbReference>
<dbReference type="EMBL" id="GL996502">
    <property type="protein sequence ID" value="EGW32206.1"/>
    <property type="molecule type" value="Genomic_DNA"/>
</dbReference>
<evidence type="ECO:0000256" key="12">
    <source>
        <dbReference type="SAM" id="Phobius"/>
    </source>
</evidence>
<keyword evidence="9 12" id="KW-0472">Membrane</keyword>
<feature type="transmembrane region" description="Helical" evidence="12">
    <location>
        <begin position="212"/>
        <end position="233"/>
    </location>
</feature>
<evidence type="ECO:0000256" key="8">
    <source>
        <dbReference type="ARBA" id="ARBA00023054"/>
    </source>
</evidence>
<dbReference type="SMART" id="SM00397">
    <property type="entry name" value="t_SNARE"/>
    <property type="match status" value="1"/>
</dbReference>
<gene>
    <name evidence="14" type="ORF">SPAPADRAFT_61289</name>
</gene>
<evidence type="ECO:0000259" key="13">
    <source>
        <dbReference type="PROSITE" id="PS50192"/>
    </source>
</evidence>
<protein>
    <recommendedName>
        <fullName evidence="10">t-SNARE affecting a late Golgi compartment protein 1</fullName>
    </recommendedName>
</protein>
<keyword evidence="3" id="KW-0813">Transport</keyword>
<dbReference type="SUPFAM" id="SSF47661">
    <property type="entry name" value="t-snare proteins"/>
    <property type="match status" value="1"/>
</dbReference>
<dbReference type="OMA" id="NDCCIGL"/>
<evidence type="ECO:0000313" key="14">
    <source>
        <dbReference type="EMBL" id="EGW32206.1"/>
    </source>
</evidence>
<dbReference type="STRING" id="619300.G3APN5"/>
<dbReference type="HOGENOM" id="CLU_061883_0_2_1"/>
<feature type="coiled-coil region" evidence="11">
    <location>
        <begin position="38"/>
        <end position="65"/>
    </location>
</feature>
<keyword evidence="4 12" id="KW-0812">Transmembrane</keyword>
<dbReference type="InParanoid" id="G3APN5"/>
<dbReference type="FunFam" id="1.20.5.110:FF:000006">
    <property type="entry name" value="Syntaxin 6"/>
    <property type="match status" value="1"/>
</dbReference>
<dbReference type="FunCoup" id="G3APN5">
    <property type="interactions" value="277"/>
</dbReference>
<keyword evidence="8 11" id="KW-0175">Coiled coil</keyword>
<evidence type="ECO:0000313" key="15">
    <source>
        <dbReference type="Proteomes" id="UP000000709"/>
    </source>
</evidence>
<dbReference type="GO" id="GO:0000139">
    <property type="term" value="C:Golgi membrane"/>
    <property type="evidence" value="ECO:0007669"/>
    <property type="project" value="UniProtKB-SubCell"/>
</dbReference>
<dbReference type="GO" id="GO:0006897">
    <property type="term" value="P:endocytosis"/>
    <property type="evidence" value="ECO:0007669"/>
    <property type="project" value="EnsemblFungi"/>
</dbReference>
<dbReference type="InterPro" id="IPR048036">
    <property type="entry name" value="Tlg1p-like_N"/>
</dbReference>
<keyword evidence="7" id="KW-0333">Golgi apparatus</keyword>
<evidence type="ECO:0000256" key="4">
    <source>
        <dbReference type="ARBA" id="ARBA00022692"/>
    </source>
</evidence>
<dbReference type="InterPro" id="IPR010989">
    <property type="entry name" value="SNARE"/>
</dbReference>
<dbReference type="OrthoDB" id="546861at2759"/>
<dbReference type="GO" id="GO:0048193">
    <property type="term" value="P:Golgi vesicle transport"/>
    <property type="evidence" value="ECO:0007669"/>
    <property type="project" value="InterPro"/>
</dbReference>
<dbReference type="PANTHER" id="PTHR19957">
    <property type="entry name" value="SYNTAXIN"/>
    <property type="match status" value="1"/>
</dbReference>
<dbReference type="GO" id="GO:0006906">
    <property type="term" value="P:vesicle fusion"/>
    <property type="evidence" value="ECO:0007669"/>
    <property type="project" value="EnsemblFungi"/>
</dbReference>
<dbReference type="CDD" id="cd21444">
    <property type="entry name" value="SNARE_NTD_Tlg1p-like"/>
    <property type="match status" value="1"/>
</dbReference>
<keyword evidence="6 12" id="KW-1133">Transmembrane helix</keyword>
<accession>G3APN5</accession>
<reference evidence="14 15" key="1">
    <citation type="journal article" date="2011" name="Proc. Natl. Acad. Sci. U.S.A.">
        <title>Comparative genomics of xylose-fermenting fungi for enhanced biofuel production.</title>
        <authorList>
            <person name="Wohlbach D.J."/>
            <person name="Kuo A."/>
            <person name="Sato T.K."/>
            <person name="Potts K.M."/>
            <person name="Salamov A.A."/>
            <person name="LaButti K.M."/>
            <person name="Sun H."/>
            <person name="Clum A."/>
            <person name="Pangilinan J.L."/>
            <person name="Lindquist E.A."/>
            <person name="Lucas S."/>
            <person name="Lapidus A."/>
            <person name="Jin M."/>
            <person name="Gunawan C."/>
            <person name="Balan V."/>
            <person name="Dale B.E."/>
            <person name="Jeffries T.W."/>
            <person name="Zinkel R."/>
            <person name="Barry K.W."/>
            <person name="Grigoriev I.V."/>
            <person name="Gasch A.P."/>
        </authorList>
    </citation>
    <scope>NUCLEOTIDE SEQUENCE [LARGE SCALE GENOMIC DNA]</scope>
    <source>
        <strain evidence="15">NRRL Y-27907 / 11-Y1</strain>
    </source>
</reference>
<dbReference type="Pfam" id="PF05739">
    <property type="entry name" value="SNARE"/>
    <property type="match status" value="1"/>
</dbReference>
<dbReference type="Gene3D" id="1.20.58.90">
    <property type="match status" value="1"/>
</dbReference>
<evidence type="ECO:0000256" key="9">
    <source>
        <dbReference type="ARBA" id="ARBA00023136"/>
    </source>
</evidence>
<organism evidence="15">
    <name type="scientific">Spathaspora passalidarum (strain NRRL Y-27907 / 11-Y1)</name>
    <dbReference type="NCBI Taxonomy" id="619300"/>
    <lineage>
        <taxon>Eukaryota</taxon>
        <taxon>Fungi</taxon>
        <taxon>Dikarya</taxon>
        <taxon>Ascomycota</taxon>
        <taxon>Saccharomycotina</taxon>
        <taxon>Pichiomycetes</taxon>
        <taxon>Debaryomycetaceae</taxon>
        <taxon>Spathaspora</taxon>
    </lineage>
</organism>
<dbReference type="GO" id="GO:0031201">
    <property type="term" value="C:SNARE complex"/>
    <property type="evidence" value="ECO:0007669"/>
    <property type="project" value="EnsemblFungi"/>
</dbReference>
<evidence type="ECO:0000256" key="7">
    <source>
        <dbReference type="ARBA" id="ARBA00023034"/>
    </source>
</evidence>
<dbReference type="Proteomes" id="UP000000709">
    <property type="component" value="Unassembled WGS sequence"/>
</dbReference>
<proteinExistence type="inferred from homology"/>
<dbReference type="KEGG" id="spaa:SPAPADRAFT_61289"/>
<dbReference type="InterPro" id="IPR006012">
    <property type="entry name" value="Syntaxin/epimorphin_CS"/>
</dbReference>
<evidence type="ECO:0000256" key="6">
    <source>
        <dbReference type="ARBA" id="ARBA00022989"/>
    </source>
</evidence>
<dbReference type="GO" id="GO:0048278">
    <property type="term" value="P:vesicle docking"/>
    <property type="evidence" value="ECO:0007669"/>
    <property type="project" value="TreeGrafter"/>
</dbReference>
<evidence type="ECO:0000256" key="5">
    <source>
        <dbReference type="ARBA" id="ARBA00022927"/>
    </source>
</evidence>
<dbReference type="GO" id="GO:0005768">
    <property type="term" value="C:endosome"/>
    <property type="evidence" value="ECO:0007669"/>
    <property type="project" value="EnsemblFungi"/>
</dbReference>